<gene>
    <name evidence="1" type="ORF">A1Q1_04922</name>
</gene>
<dbReference type="AlphaFoldDB" id="J4U7Z3"/>
<dbReference type="OrthoDB" id="354304at2759"/>
<comment type="caution">
    <text evidence="1">The sequence shown here is derived from an EMBL/GenBank/DDBJ whole genome shotgun (WGS) entry which is preliminary data.</text>
</comment>
<sequence length="210" mass="22932">MPNAQQAKALGASLVNEPIDAIFTSDLKRSADPETEQWLSLLEDRPRTSRTVLWQSRSARAGATASSESRAASSGSQRASLWRTCAIVPTKQPALREHYGHPAAAYHIVVVAHGIFNYELMGALLVRRPEGIEKNWTYRGMTNIGYIGEMSPHRIALAQLPTLPPLEVDTMALDVTTHLEGVKRQRGGIGSAGFDAKQQSIKKFLSGAQE</sequence>
<dbReference type="InterPro" id="IPR029033">
    <property type="entry name" value="His_PPase_superfam"/>
</dbReference>
<dbReference type="VEuPathDB" id="FungiDB:A1Q1_04922"/>
<dbReference type="SUPFAM" id="SSF53254">
    <property type="entry name" value="Phosphoglycerate mutase-like"/>
    <property type="match status" value="1"/>
</dbReference>
<dbReference type="KEGG" id="tasa:A1Q1_04922"/>
<organism evidence="1 2">
    <name type="scientific">Trichosporon asahii var. asahii (strain ATCC 90039 / CBS 2479 / JCM 2466 / KCTC 7840 / NBRC 103889/ NCYC 2677 / UAMH 7654)</name>
    <name type="common">Yeast</name>
    <dbReference type="NCBI Taxonomy" id="1186058"/>
    <lineage>
        <taxon>Eukaryota</taxon>
        <taxon>Fungi</taxon>
        <taxon>Dikarya</taxon>
        <taxon>Basidiomycota</taxon>
        <taxon>Agaricomycotina</taxon>
        <taxon>Tremellomycetes</taxon>
        <taxon>Trichosporonales</taxon>
        <taxon>Trichosporonaceae</taxon>
        <taxon>Trichosporon</taxon>
    </lineage>
</organism>
<dbReference type="RefSeq" id="XP_014177204.1">
    <property type="nucleotide sequence ID" value="XM_014321729.1"/>
</dbReference>
<evidence type="ECO:0000313" key="1">
    <source>
        <dbReference type="EMBL" id="EJT46490.1"/>
    </source>
</evidence>
<dbReference type="Proteomes" id="UP000002748">
    <property type="component" value="Unassembled WGS sequence"/>
</dbReference>
<name>J4U7Z3_TRIAS</name>
<accession>J4U7Z3</accession>
<dbReference type="EMBL" id="ALBS01000290">
    <property type="protein sequence ID" value="EJT46490.1"/>
    <property type="molecule type" value="Genomic_DNA"/>
</dbReference>
<protein>
    <recommendedName>
        <fullName evidence="3">Phosphoglycerate mutase</fullName>
    </recommendedName>
</protein>
<dbReference type="Gene3D" id="3.40.50.1240">
    <property type="entry name" value="Phosphoglycerate mutase-like"/>
    <property type="match status" value="1"/>
</dbReference>
<evidence type="ECO:0008006" key="3">
    <source>
        <dbReference type="Google" id="ProtNLM"/>
    </source>
</evidence>
<reference evidence="1 2" key="1">
    <citation type="journal article" date="2012" name="Eukaryot. Cell">
        <title>Draft genome sequence of CBS 2479, the standard type strain of Trichosporon asahii.</title>
        <authorList>
            <person name="Yang R.Y."/>
            <person name="Li H.T."/>
            <person name="Zhu H."/>
            <person name="Zhou G.P."/>
            <person name="Wang M."/>
            <person name="Wang L."/>
        </authorList>
    </citation>
    <scope>NUCLEOTIDE SEQUENCE [LARGE SCALE GENOMIC DNA]</scope>
    <source>
        <strain evidence="2">ATCC 90039 / CBS 2479 / JCM 2466 / KCTC 7840 / NCYC 2677 / UAMH 7654</strain>
    </source>
</reference>
<proteinExistence type="predicted"/>
<dbReference type="GeneID" id="25988434"/>
<evidence type="ECO:0000313" key="2">
    <source>
        <dbReference type="Proteomes" id="UP000002748"/>
    </source>
</evidence>
<dbReference type="HOGENOM" id="CLU_1310885_0_0_1"/>